<reference evidence="4" key="1">
    <citation type="submission" date="2017-02" db="UniProtKB">
        <authorList>
            <consortium name="WormBaseParasite"/>
        </authorList>
    </citation>
    <scope>IDENTIFICATION</scope>
</reference>
<dbReference type="InterPro" id="IPR036770">
    <property type="entry name" value="Ankyrin_rpt-contain_sf"/>
</dbReference>
<dbReference type="Pfam" id="PF00023">
    <property type="entry name" value="Ank"/>
    <property type="match status" value="1"/>
</dbReference>
<gene>
    <name evidence="2" type="ORF">EVEC_LOCUS69</name>
</gene>
<feature type="repeat" description="ANK" evidence="1">
    <location>
        <begin position="43"/>
        <end position="71"/>
    </location>
</feature>
<evidence type="ECO:0000313" key="3">
    <source>
        <dbReference type="Proteomes" id="UP000274131"/>
    </source>
</evidence>
<evidence type="ECO:0000256" key="1">
    <source>
        <dbReference type="PROSITE-ProRule" id="PRU00023"/>
    </source>
</evidence>
<dbReference type="Proteomes" id="UP000274131">
    <property type="component" value="Unassembled WGS sequence"/>
</dbReference>
<keyword evidence="1" id="KW-0040">ANK repeat</keyword>
<dbReference type="Gene3D" id="1.25.40.20">
    <property type="entry name" value="Ankyrin repeat-containing domain"/>
    <property type="match status" value="1"/>
</dbReference>
<dbReference type="InterPro" id="IPR002110">
    <property type="entry name" value="Ankyrin_rpt"/>
</dbReference>
<dbReference type="OrthoDB" id="76949at2759"/>
<protein>
    <submittedName>
        <fullName evidence="4">ANK_REP_REGION domain-containing protein</fullName>
    </submittedName>
</protein>
<dbReference type="AlphaFoldDB" id="A0A0N4USK4"/>
<evidence type="ECO:0000313" key="4">
    <source>
        <dbReference type="WBParaSite" id="EVEC_0000010801-mRNA-1"/>
    </source>
</evidence>
<accession>A0A0N4USK4</accession>
<proteinExistence type="predicted"/>
<reference evidence="2 3" key="2">
    <citation type="submission" date="2018-10" db="EMBL/GenBank/DDBJ databases">
        <authorList>
            <consortium name="Pathogen Informatics"/>
        </authorList>
    </citation>
    <scope>NUCLEOTIDE SEQUENCE [LARGE SCALE GENOMIC DNA]</scope>
</reference>
<evidence type="ECO:0000313" key="2">
    <source>
        <dbReference type="EMBL" id="VDD84926.1"/>
    </source>
</evidence>
<name>A0A0N4USK4_ENTVE</name>
<dbReference type="PROSITE" id="PS50088">
    <property type="entry name" value="ANK_REPEAT"/>
    <property type="match status" value="1"/>
</dbReference>
<dbReference type="SUPFAM" id="SSF48403">
    <property type="entry name" value="Ankyrin repeat"/>
    <property type="match status" value="1"/>
</dbReference>
<dbReference type="EMBL" id="UXUI01000031">
    <property type="protein sequence ID" value="VDD84926.1"/>
    <property type="molecule type" value="Genomic_DNA"/>
</dbReference>
<organism evidence="4">
    <name type="scientific">Enterobius vermicularis</name>
    <name type="common">Human pinworm</name>
    <dbReference type="NCBI Taxonomy" id="51028"/>
    <lineage>
        <taxon>Eukaryota</taxon>
        <taxon>Metazoa</taxon>
        <taxon>Ecdysozoa</taxon>
        <taxon>Nematoda</taxon>
        <taxon>Chromadorea</taxon>
        <taxon>Rhabditida</taxon>
        <taxon>Spirurina</taxon>
        <taxon>Oxyuridomorpha</taxon>
        <taxon>Oxyuroidea</taxon>
        <taxon>Oxyuridae</taxon>
        <taxon>Enterobius</taxon>
    </lineage>
</organism>
<dbReference type="WBParaSite" id="EVEC_0000010801-mRNA-1">
    <property type="protein sequence ID" value="EVEC_0000010801-mRNA-1"/>
    <property type="gene ID" value="EVEC_0000010801"/>
</dbReference>
<sequence>MEHYYIDDIAEYAAKGNLESIRVLINVHQEFNDEIFGEILARPMLAASENGHRNVVEYLMECGSNLEVYDENGVIACDC</sequence>
<keyword evidence="3" id="KW-1185">Reference proteome</keyword>